<dbReference type="SUPFAM" id="SSF55190">
    <property type="entry name" value="Arginyl-tRNA synthetase (ArgRS), N-terminal 'additional' domain"/>
    <property type="match status" value="1"/>
</dbReference>
<evidence type="ECO:0000313" key="14">
    <source>
        <dbReference type="Proteomes" id="UP000824107"/>
    </source>
</evidence>
<evidence type="ECO:0000256" key="6">
    <source>
        <dbReference type="ARBA" id="ARBA00022917"/>
    </source>
</evidence>
<dbReference type="InterPro" id="IPR005148">
    <property type="entry name" value="Arg-tRNA-synth_N"/>
</dbReference>
<name>A0A9D1SAP4_9PROT</name>
<reference evidence="13" key="2">
    <citation type="journal article" date="2021" name="PeerJ">
        <title>Extensive microbial diversity within the chicken gut microbiome revealed by metagenomics and culture.</title>
        <authorList>
            <person name="Gilroy R."/>
            <person name="Ravi A."/>
            <person name="Getino M."/>
            <person name="Pursley I."/>
            <person name="Horton D.L."/>
            <person name="Alikhan N.F."/>
            <person name="Baker D."/>
            <person name="Gharbi K."/>
            <person name="Hall N."/>
            <person name="Watson M."/>
            <person name="Adriaenssens E.M."/>
            <person name="Foster-Nyarko E."/>
            <person name="Jarju S."/>
            <person name="Secka A."/>
            <person name="Antonio M."/>
            <person name="Oren A."/>
            <person name="Chaudhuri R.R."/>
            <person name="La Ragione R."/>
            <person name="Hildebrand F."/>
            <person name="Pallen M.J."/>
        </authorList>
    </citation>
    <scope>NUCLEOTIDE SEQUENCE</scope>
    <source>
        <strain evidence="13">ChiW3-316</strain>
    </source>
</reference>
<feature type="short sequence motif" description="'HIGH' region" evidence="9">
    <location>
        <begin position="124"/>
        <end position="134"/>
    </location>
</feature>
<evidence type="ECO:0000256" key="9">
    <source>
        <dbReference type="HAMAP-Rule" id="MF_00123"/>
    </source>
</evidence>
<dbReference type="Gene3D" id="3.30.1360.70">
    <property type="entry name" value="Arginyl tRNA synthetase N-terminal domain"/>
    <property type="match status" value="1"/>
</dbReference>
<keyword evidence="6 9" id="KW-0648">Protein biosynthesis</keyword>
<dbReference type="SMART" id="SM00836">
    <property type="entry name" value="DALR_1"/>
    <property type="match status" value="1"/>
</dbReference>
<dbReference type="InterPro" id="IPR009080">
    <property type="entry name" value="tRNAsynth_Ia_anticodon-bd"/>
</dbReference>
<evidence type="ECO:0000256" key="3">
    <source>
        <dbReference type="ARBA" id="ARBA00022598"/>
    </source>
</evidence>
<dbReference type="GO" id="GO:0004814">
    <property type="term" value="F:arginine-tRNA ligase activity"/>
    <property type="evidence" value="ECO:0007669"/>
    <property type="project" value="UniProtKB-UniRule"/>
</dbReference>
<comment type="catalytic activity">
    <reaction evidence="8 9">
        <text>tRNA(Arg) + L-arginine + ATP = L-arginyl-tRNA(Arg) + AMP + diphosphate</text>
        <dbReference type="Rhea" id="RHEA:20301"/>
        <dbReference type="Rhea" id="RHEA-COMP:9658"/>
        <dbReference type="Rhea" id="RHEA-COMP:9673"/>
        <dbReference type="ChEBI" id="CHEBI:30616"/>
        <dbReference type="ChEBI" id="CHEBI:32682"/>
        <dbReference type="ChEBI" id="CHEBI:33019"/>
        <dbReference type="ChEBI" id="CHEBI:78442"/>
        <dbReference type="ChEBI" id="CHEBI:78513"/>
        <dbReference type="ChEBI" id="CHEBI:456215"/>
        <dbReference type="EC" id="6.1.1.19"/>
    </reaction>
</comment>
<dbReference type="Gene3D" id="1.10.730.10">
    <property type="entry name" value="Isoleucyl-tRNA Synthetase, Domain 1"/>
    <property type="match status" value="1"/>
</dbReference>
<organism evidence="13 14">
    <name type="scientific">Candidatus Scatocola faecipullorum</name>
    <dbReference type="NCBI Taxonomy" id="2840917"/>
    <lineage>
        <taxon>Bacteria</taxon>
        <taxon>Pseudomonadati</taxon>
        <taxon>Pseudomonadota</taxon>
        <taxon>Alphaproteobacteria</taxon>
        <taxon>Rhodospirillales</taxon>
        <taxon>Rhodospirillaceae</taxon>
        <taxon>Rhodospirillaceae incertae sedis</taxon>
        <taxon>Candidatus Scatocola</taxon>
    </lineage>
</organism>
<dbReference type="FunFam" id="3.40.50.620:FF:000116">
    <property type="entry name" value="Arginine--tRNA ligase"/>
    <property type="match status" value="1"/>
</dbReference>
<dbReference type="GO" id="GO:0006420">
    <property type="term" value="P:arginyl-tRNA aminoacylation"/>
    <property type="evidence" value="ECO:0007669"/>
    <property type="project" value="UniProtKB-UniRule"/>
</dbReference>
<dbReference type="EC" id="6.1.1.19" evidence="9"/>
<sequence>MTLSLEKTINAKLAAVFNELNLNPQFAAVKVSDRPDLSDFQCNGALALAKAEKKNPREIASAIAAKLEQDADFAKVSVDGPGFLNLKINDSLIARVLDGMAADGRFGCEKVAEPHKIVLDSGGPNVAKALHVGHLRSAVVGEAIRRIEQFVGNEVIADVHFGDWGTPMGMILAEIIEQDGNLSKTETYDIGAISAFYKKANIRCKEDENAKETARRITAELQNGNPEYRKAWQHLRKVSVEAVKQNYDELQTHFDLWLGESDAHETCAEIVEIAAQKGVSEVDDGATIIRLEESNKPKPPVILVKSDGGYAYQVTDIATIKMRVDDLKADEIIYVVDKRQSLHFEQVFEVAEKLGIAPGVKLQHIGFGTVNGPDGKPFKTRDGGVMNLEDMIKISKDKVRESMPEPSAEYDAAYIEKLVGQIAVGAMKFQDLKNNIASGYVFEIDDFAKFEGKTGPYIQYAIARINSILRKAGEIKPGKIVITNPEERDLALKLMQLNNIVLRTHEAKEPSIISDYAYTLAQAFSSFYNTSPIMSAATPEQAASRLQIAKIVRDVLTLLLNLLGIEAPEVMLKKAE</sequence>
<dbReference type="GO" id="GO:0005524">
    <property type="term" value="F:ATP binding"/>
    <property type="evidence" value="ECO:0007669"/>
    <property type="project" value="UniProtKB-UniRule"/>
</dbReference>
<dbReference type="GO" id="GO:0005737">
    <property type="term" value="C:cytoplasm"/>
    <property type="evidence" value="ECO:0007669"/>
    <property type="project" value="UniProtKB-SubCell"/>
</dbReference>
<protein>
    <recommendedName>
        <fullName evidence="9">Arginine--tRNA ligase</fullName>
        <ecNumber evidence="9">6.1.1.19</ecNumber>
    </recommendedName>
    <alternativeName>
        <fullName evidence="9">Arginyl-tRNA synthetase</fullName>
        <shortName evidence="9">ArgRS</shortName>
    </alternativeName>
</protein>
<dbReference type="Pfam" id="PF05746">
    <property type="entry name" value="DALR_1"/>
    <property type="match status" value="1"/>
</dbReference>
<comment type="subcellular location">
    <subcellularLocation>
        <location evidence="9">Cytoplasm</location>
    </subcellularLocation>
</comment>
<dbReference type="PROSITE" id="PS00178">
    <property type="entry name" value="AA_TRNA_LIGASE_I"/>
    <property type="match status" value="1"/>
</dbReference>
<dbReference type="Proteomes" id="UP000824107">
    <property type="component" value="Unassembled WGS sequence"/>
</dbReference>
<evidence type="ECO:0000256" key="8">
    <source>
        <dbReference type="ARBA" id="ARBA00049339"/>
    </source>
</evidence>
<dbReference type="InterPro" id="IPR014729">
    <property type="entry name" value="Rossmann-like_a/b/a_fold"/>
</dbReference>
<dbReference type="Pfam" id="PF00750">
    <property type="entry name" value="tRNA-synt_1d"/>
    <property type="match status" value="1"/>
</dbReference>
<dbReference type="InterPro" id="IPR036695">
    <property type="entry name" value="Arg-tRNA-synth_N_sf"/>
</dbReference>
<comment type="similarity">
    <text evidence="1 9 10">Belongs to the class-I aminoacyl-tRNA synthetase family.</text>
</comment>
<keyword evidence="2 9" id="KW-0963">Cytoplasm</keyword>
<evidence type="ECO:0000256" key="4">
    <source>
        <dbReference type="ARBA" id="ARBA00022741"/>
    </source>
</evidence>
<dbReference type="PANTHER" id="PTHR11956:SF11">
    <property type="entry name" value="ARGININE--TRNA LIGASE, MITOCHONDRIAL-RELATED"/>
    <property type="match status" value="1"/>
</dbReference>
<dbReference type="SUPFAM" id="SSF52374">
    <property type="entry name" value="Nucleotidylyl transferase"/>
    <property type="match status" value="1"/>
</dbReference>
<dbReference type="AlphaFoldDB" id="A0A9D1SAP4"/>
<dbReference type="EMBL" id="DVNC01000025">
    <property type="protein sequence ID" value="HIU53120.1"/>
    <property type="molecule type" value="Genomic_DNA"/>
</dbReference>
<evidence type="ECO:0000313" key="13">
    <source>
        <dbReference type="EMBL" id="HIU53120.1"/>
    </source>
</evidence>
<dbReference type="SMART" id="SM01016">
    <property type="entry name" value="Arg_tRNA_synt_N"/>
    <property type="match status" value="1"/>
</dbReference>
<dbReference type="Pfam" id="PF03485">
    <property type="entry name" value="Arg_tRNA_synt_N"/>
    <property type="match status" value="1"/>
</dbReference>
<dbReference type="Gene3D" id="3.40.50.620">
    <property type="entry name" value="HUPs"/>
    <property type="match status" value="1"/>
</dbReference>
<keyword evidence="3 9" id="KW-0436">Ligase</keyword>
<evidence type="ECO:0000259" key="11">
    <source>
        <dbReference type="SMART" id="SM00836"/>
    </source>
</evidence>
<keyword evidence="7 9" id="KW-0030">Aminoacyl-tRNA synthetase</keyword>
<evidence type="ECO:0000256" key="10">
    <source>
        <dbReference type="RuleBase" id="RU363038"/>
    </source>
</evidence>
<reference evidence="13" key="1">
    <citation type="submission" date="2020-10" db="EMBL/GenBank/DDBJ databases">
        <authorList>
            <person name="Gilroy R."/>
        </authorList>
    </citation>
    <scope>NUCLEOTIDE SEQUENCE</scope>
    <source>
        <strain evidence="13">ChiW3-316</strain>
    </source>
</reference>
<dbReference type="InterPro" id="IPR008909">
    <property type="entry name" value="DALR_anticod-bd"/>
</dbReference>
<evidence type="ECO:0000256" key="2">
    <source>
        <dbReference type="ARBA" id="ARBA00022490"/>
    </source>
</evidence>
<evidence type="ECO:0000256" key="5">
    <source>
        <dbReference type="ARBA" id="ARBA00022840"/>
    </source>
</evidence>
<evidence type="ECO:0000256" key="7">
    <source>
        <dbReference type="ARBA" id="ARBA00023146"/>
    </source>
</evidence>
<comment type="subunit">
    <text evidence="9">Monomer.</text>
</comment>
<dbReference type="SUPFAM" id="SSF47323">
    <property type="entry name" value="Anticodon-binding domain of a subclass of class I aminoacyl-tRNA synthetases"/>
    <property type="match status" value="1"/>
</dbReference>
<comment type="caution">
    <text evidence="13">The sequence shown here is derived from an EMBL/GenBank/DDBJ whole genome shotgun (WGS) entry which is preliminary data.</text>
</comment>
<accession>A0A9D1SAP4</accession>
<keyword evidence="5 9" id="KW-0067">ATP-binding</keyword>
<dbReference type="InterPro" id="IPR001412">
    <property type="entry name" value="aa-tRNA-synth_I_CS"/>
</dbReference>
<keyword evidence="4 9" id="KW-0547">Nucleotide-binding</keyword>
<feature type="domain" description="Arginyl tRNA synthetase N-terminal" evidence="12">
    <location>
        <begin position="3"/>
        <end position="88"/>
    </location>
</feature>
<dbReference type="CDD" id="cd00671">
    <property type="entry name" value="ArgRS_core"/>
    <property type="match status" value="1"/>
</dbReference>
<proteinExistence type="inferred from homology"/>
<dbReference type="NCBIfam" id="TIGR00456">
    <property type="entry name" value="argS"/>
    <property type="match status" value="1"/>
</dbReference>
<dbReference type="PRINTS" id="PR01038">
    <property type="entry name" value="TRNASYNTHARG"/>
</dbReference>
<dbReference type="HAMAP" id="MF_00123">
    <property type="entry name" value="Arg_tRNA_synth"/>
    <property type="match status" value="1"/>
</dbReference>
<evidence type="ECO:0000259" key="12">
    <source>
        <dbReference type="SMART" id="SM01016"/>
    </source>
</evidence>
<feature type="domain" description="DALR anticodon binding" evidence="11">
    <location>
        <begin position="458"/>
        <end position="571"/>
    </location>
</feature>
<evidence type="ECO:0000256" key="1">
    <source>
        <dbReference type="ARBA" id="ARBA00005594"/>
    </source>
</evidence>
<gene>
    <name evidence="9 13" type="primary">argS</name>
    <name evidence="13" type="ORF">IAD20_03460</name>
</gene>
<dbReference type="PANTHER" id="PTHR11956">
    <property type="entry name" value="ARGINYL-TRNA SYNTHETASE"/>
    <property type="match status" value="1"/>
</dbReference>
<dbReference type="InterPro" id="IPR001278">
    <property type="entry name" value="Arg-tRNA-ligase"/>
</dbReference>
<dbReference type="InterPro" id="IPR035684">
    <property type="entry name" value="ArgRS_core"/>
</dbReference>